<reference evidence="7 8" key="1">
    <citation type="journal article" date="1999" name="J. Virol.">
        <title>Simian immunodeficiency virus (SIV) from sun-tailed monkeys (Cercopithecus solatus): evidence for host-dependent evolution of SIV within the C. lhoesti superspecies.</title>
        <authorList>
            <person name="Beer B.E."/>
            <person name="Bailes E."/>
            <person name="Goeken R."/>
            <person name="Dapolito G."/>
            <person name="Coulibaly C."/>
            <person name="Norley S.G."/>
            <person name="Kurth R."/>
            <person name="Gautier J.P."/>
            <person name="Gautier-Hion A."/>
            <person name="Vallet D."/>
            <person name="Sharp P.M."/>
            <person name="Hirsch V.M."/>
        </authorList>
    </citation>
    <scope>NUCLEOTIDE SEQUENCE [LARGE SCALE GENOMIC DNA]</scope>
    <source>
        <strain evidence="7 8">SIVsun</strain>
    </source>
</reference>
<name>Q9WPP3_SIV</name>
<dbReference type="InterPro" id="IPR000012">
    <property type="entry name" value="RetroV_VpR/X"/>
</dbReference>
<evidence type="ECO:0000256" key="6">
    <source>
        <dbReference type="SAM" id="MobiDB-lite"/>
    </source>
</evidence>
<evidence type="ECO:0000256" key="5">
    <source>
        <dbReference type="ARBA" id="ARBA00022844"/>
    </source>
</evidence>
<organismHost>
    <name type="scientific">Pan troglodytes</name>
    <name type="common">Chimpanzee</name>
    <dbReference type="NCBI Taxonomy" id="9598"/>
</organismHost>
<sequence>MASRREPVEQPPEDEGPPREPFAQWLADTMEEIRDEAERHFPAAIVAQVLQYCADSTGSEKEGCMRAITLLNRALFIHLPMCPSYIRIRSGSGNVNPRPPTRPRPGQGDIRRGLQD</sequence>
<dbReference type="GO" id="GO:0042025">
    <property type="term" value="C:host cell nucleus"/>
    <property type="evidence" value="ECO:0007669"/>
    <property type="project" value="UniProtKB-SubCell"/>
</dbReference>
<evidence type="ECO:0000256" key="4">
    <source>
        <dbReference type="ARBA" id="ARBA00022581"/>
    </source>
</evidence>
<protein>
    <submittedName>
        <fullName evidence="7">Viral protein r</fullName>
    </submittedName>
</protein>
<organismHost>
    <name type="scientific">Cercopithecidae</name>
    <name type="common">Old World monkeys</name>
    <dbReference type="NCBI Taxonomy" id="9527"/>
</organismHost>
<evidence type="ECO:0000256" key="3">
    <source>
        <dbReference type="ARBA" id="ARBA00022562"/>
    </source>
</evidence>
<evidence type="ECO:0000256" key="2">
    <source>
        <dbReference type="ARBA" id="ARBA00004328"/>
    </source>
</evidence>
<keyword evidence="5" id="KW-0946">Virion</keyword>
<dbReference type="Gene3D" id="1.20.5.4730">
    <property type="match status" value="1"/>
</dbReference>
<evidence type="ECO:0000256" key="1">
    <source>
        <dbReference type="ARBA" id="ARBA00004147"/>
    </source>
</evidence>
<evidence type="ECO:0000313" key="8">
    <source>
        <dbReference type="Proteomes" id="UP000257492"/>
    </source>
</evidence>
<gene>
    <name evidence="7" type="primary">vpr</name>
</gene>
<proteinExistence type="predicted"/>
<feature type="region of interest" description="Disordered" evidence="6">
    <location>
        <begin position="88"/>
        <end position="116"/>
    </location>
</feature>
<dbReference type="GO" id="GO:0044423">
    <property type="term" value="C:virion component"/>
    <property type="evidence" value="ECO:0007669"/>
    <property type="project" value="UniProtKB-KW"/>
</dbReference>
<organism evidence="7 8">
    <name type="scientific">Simian immunodeficiency virus</name>
    <name type="common">SIV</name>
    <dbReference type="NCBI Taxonomy" id="11723"/>
    <lineage>
        <taxon>Viruses</taxon>
        <taxon>Riboviria</taxon>
        <taxon>Pararnavirae</taxon>
        <taxon>Artverviricota</taxon>
        <taxon>Revtraviricetes</taxon>
        <taxon>Ortervirales</taxon>
        <taxon>Retroviridae</taxon>
        <taxon>Orthoretrovirinae</taxon>
        <taxon>Lentivirus</taxon>
        <taxon>Lentivirus simimdef</taxon>
    </lineage>
</organism>
<comment type="subcellular location">
    <subcellularLocation>
        <location evidence="1">Host nucleus</location>
    </subcellularLocation>
    <subcellularLocation>
        <location evidence="2">Virion</location>
    </subcellularLocation>
</comment>
<dbReference type="Proteomes" id="UP000257492">
    <property type="component" value="Segment"/>
</dbReference>
<dbReference type="EMBL" id="AF131870">
    <property type="protein sequence ID" value="AAD39755.1"/>
    <property type="molecule type" value="Genomic_DNA"/>
</dbReference>
<feature type="region of interest" description="Disordered" evidence="6">
    <location>
        <begin position="1"/>
        <end position="21"/>
    </location>
</feature>
<accession>Q9WPP3</accession>
<dbReference type="GO" id="GO:0019058">
    <property type="term" value="P:viral life cycle"/>
    <property type="evidence" value="ECO:0007669"/>
    <property type="project" value="InterPro"/>
</dbReference>
<dbReference type="InterPro" id="IPR053711">
    <property type="entry name" value="Lentiviral_Vpx_assoc_factor"/>
</dbReference>
<dbReference type="Pfam" id="PF00522">
    <property type="entry name" value="VPR"/>
    <property type="match status" value="1"/>
</dbReference>
<keyword evidence="4" id="KW-0945">Host-virus interaction</keyword>
<evidence type="ECO:0000313" key="7">
    <source>
        <dbReference type="EMBL" id="AAD39755.1"/>
    </source>
</evidence>
<keyword evidence="3" id="KW-1048">Host nucleus</keyword>